<evidence type="ECO:0000313" key="2">
    <source>
        <dbReference type="Proteomes" id="UP000011721"/>
    </source>
</evidence>
<reference evidence="2" key="1">
    <citation type="journal article" date="2013" name="Stand. Genomic Sci.">
        <title>Complete genome sequence of Desulfocapsa sulfexigens, a marine deltaproteobacterium specialized in disproportionating inorganic sulfur compounds.</title>
        <authorList>
            <person name="Finster K.W."/>
            <person name="Kjeldsen K.U."/>
            <person name="Kube M."/>
            <person name="Reinhardt R."/>
            <person name="Mussmann M."/>
            <person name="Amann R."/>
            <person name="Schreiber L."/>
        </authorList>
    </citation>
    <scope>NUCLEOTIDE SEQUENCE [LARGE SCALE GENOMIC DNA]</scope>
    <source>
        <strain evidence="2">DSM 10523 / SB164P1</strain>
    </source>
</reference>
<keyword evidence="2" id="KW-1185">Reference proteome</keyword>
<dbReference type="EMBL" id="CP003985">
    <property type="protein sequence ID" value="AGF77941.1"/>
    <property type="molecule type" value="Genomic_DNA"/>
</dbReference>
<dbReference type="Proteomes" id="UP000011721">
    <property type="component" value="Chromosome"/>
</dbReference>
<sequence length="137" mass="15045">MVRPLLLQNFVKAGEIARLAVLNSLGDLAATHFQDVLPGALEHFKHVIVLTHIPPFKESCWHEGEVSADDWLPHFSCKAVGDVLVKFMEGFPDKQMTVLCGHTHSSGVCQILANLQVKTGGAKYGSPMIQEIVELDK</sequence>
<proteinExistence type="predicted"/>
<gene>
    <name evidence="1" type="ordered locus">UWK_01381</name>
</gene>
<dbReference type="RefSeq" id="WP_015403632.1">
    <property type="nucleotide sequence ID" value="NC_020304.1"/>
</dbReference>
<dbReference type="AlphaFoldDB" id="M1PND9"/>
<organism evidence="1 2">
    <name type="scientific">Desulfocapsa sulfexigens (strain DSM 10523 / SB164P1)</name>
    <dbReference type="NCBI Taxonomy" id="1167006"/>
    <lineage>
        <taxon>Bacteria</taxon>
        <taxon>Pseudomonadati</taxon>
        <taxon>Thermodesulfobacteriota</taxon>
        <taxon>Desulfobulbia</taxon>
        <taxon>Desulfobulbales</taxon>
        <taxon>Desulfocapsaceae</taxon>
        <taxon>Desulfocapsa</taxon>
    </lineage>
</organism>
<dbReference type="OrthoDB" id="9780884at2"/>
<accession>M1PND9</accession>
<dbReference type="InterPro" id="IPR029052">
    <property type="entry name" value="Metallo-depent_PP-like"/>
</dbReference>
<dbReference type="KEGG" id="dsf:UWK_01381"/>
<dbReference type="eggNOG" id="COG1409">
    <property type="taxonomic scope" value="Bacteria"/>
</dbReference>
<dbReference type="STRING" id="1167006.UWK_01381"/>
<name>M1PND9_DESSD</name>
<dbReference type="HOGENOM" id="CLU_1861985_0_0_7"/>
<dbReference type="SUPFAM" id="SSF56300">
    <property type="entry name" value="Metallo-dependent phosphatases"/>
    <property type="match status" value="1"/>
</dbReference>
<evidence type="ECO:0000313" key="1">
    <source>
        <dbReference type="EMBL" id="AGF77941.1"/>
    </source>
</evidence>
<protein>
    <submittedName>
        <fullName evidence="1">Uncharacterized protein</fullName>
    </submittedName>
</protein>